<sequence>MFSYLHLSYQKFIKIYPLSLFLEPDKITSVFKMKFNKLNLISIFISLNFSNFVTAQGKYNISFAMLDKCKMYDAVNGYNYKTYFHLSDLKHVTPQDDDLIKINIYVLGSKDAHILFSPTSAPDPDTPVYEIGRKLNFDISDKEKKLNLIPVLGAGANTFCEIRKKRKSNPLKTKRLQILSVIDPVPITIRITRSGLIEVSIPGDILPLISTEDPDPILDLKYLLFSTWGSTSVRFFYDCPDMDGQELTPDPPPMTTQERLIKDIFANYDTFALPQLTEEVMIDTFTIKSVDYNEQKSLLSTRAKIKLSWNDSRLMWDPLDYENIKGLRNPSKASFWRPSLMLMNGVLEAFKNLDIQYTFTLNYDGTITAESKEFEMTTLCFPGSGVQLHDWPSTEMGCYIQVMTQTESLAGFEDSIRVELNRESAWTVTKVFEDDDYVVNHIPFIEFESLRNLDGESQTPRMCVSYIIYLKQNQLYFKMLFQVALFSSLICLVLGAVSTKTYRFGFISVSMIIISISMMSLGNFAPKFYKSTLGKFTFHNYDFLQKRSNAWQALDEVIDRIWLIFLVVYGTVMMSMS</sequence>
<dbReference type="GO" id="GO:0016020">
    <property type="term" value="C:membrane"/>
    <property type="evidence" value="ECO:0007669"/>
    <property type="project" value="InterPro"/>
</dbReference>
<dbReference type="EMBL" id="UFQT01002283">
    <property type="protein sequence ID" value="SSX33088.1"/>
    <property type="molecule type" value="Genomic_DNA"/>
</dbReference>
<dbReference type="VEuPathDB" id="VectorBase:CSON005924"/>
<feature type="domain" description="Farnesoic acid O-methyl transferase" evidence="3">
    <location>
        <begin position="78"/>
        <end position="131"/>
    </location>
</feature>
<organism evidence="5">
    <name type="scientific">Culicoides sonorensis</name>
    <name type="common">Biting midge</name>
    <dbReference type="NCBI Taxonomy" id="179676"/>
    <lineage>
        <taxon>Eukaryota</taxon>
        <taxon>Metazoa</taxon>
        <taxon>Ecdysozoa</taxon>
        <taxon>Arthropoda</taxon>
        <taxon>Hexapoda</taxon>
        <taxon>Insecta</taxon>
        <taxon>Pterygota</taxon>
        <taxon>Neoptera</taxon>
        <taxon>Endopterygota</taxon>
        <taxon>Diptera</taxon>
        <taxon>Nematocera</taxon>
        <taxon>Chironomoidea</taxon>
        <taxon>Ceratopogonidae</taxon>
        <taxon>Ceratopogoninae</taxon>
        <taxon>Culicoides</taxon>
        <taxon>Monoculicoides</taxon>
    </lineage>
</organism>
<keyword evidence="1" id="KW-1133">Transmembrane helix</keyword>
<dbReference type="Pfam" id="PF02931">
    <property type="entry name" value="Neur_chan_LBD"/>
    <property type="match status" value="1"/>
</dbReference>
<evidence type="ECO:0000256" key="1">
    <source>
        <dbReference type="SAM" id="Phobius"/>
    </source>
</evidence>
<dbReference type="Gene3D" id="2.70.170.10">
    <property type="entry name" value="Neurotransmitter-gated ion-channel ligand-binding domain"/>
    <property type="match status" value="1"/>
</dbReference>
<accession>A0A336N3Q6</accession>
<feature type="domain" description="Neurotransmitter-gated ion-channel ligand-binding" evidence="2">
    <location>
        <begin position="257"/>
        <end position="442"/>
    </location>
</feature>
<feature type="transmembrane region" description="Helical" evidence="1">
    <location>
        <begin position="475"/>
        <end position="497"/>
    </location>
</feature>
<dbReference type="InterPro" id="IPR022041">
    <property type="entry name" value="Methyltransf_FA"/>
</dbReference>
<evidence type="ECO:0000259" key="2">
    <source>
        <dbReference type="Pfam" id="PF02931"/>
    </source>
</evidence>
<gene>
    <name evidence="5" type="primary">CSON005924</name>
</gene>
<dbReference type="GO" id="GO:0005230">
    <property type="term" value="F:extracellular ligand-gated monoatomic ion channel activity"/>
    <property type="evidence" value="ECO:0007669"/>
    <property type="project" value="InterPro"/>
</dbReference>
<reference evidence="5" key="2">
    <citation type="submission" date="2018-07" db="EMBL/GenBank/DDBJ databases">
        <authorList>
            <person name="Quirk P.G."/>
            <person name="Krulwich T.A."/>
        </authorList>
    </citation>
    <scope>NUCLEOTIDE SEQUENCE</scope>
</reference>
<feature type="domain" description="Farnesoic acid O-methyl transferase" evidence="3">
    <location>
        <begin position="151"/>
        <end position="240"/>
    </location>
</feature>
<dbReference type="PANTHER" id="PTHR36695">
    <property type="entry name" value="AGAP008648-PA"/>
    <property type="match status" value="1"/>
</dbReference>
<dbReference type="PANTHER" id="PTHR36695:SF12">
    <property type="entry name" value="AGAP008648-PA"/>
    <property type="match status" value="1"/>
</dbReference>
<dbReference type="EMBL" id="UFQS01002283">
    <property type="protein sequence ID" value="SSX13662.1"/>
    <property type="molecule type" value="Genomic_DNA"/>
</dbReference>
<dbReference type="InterPro" id="IPR036734">
    <property type="entry name" value="Neur_chan_lig-bd_sf"/>
</dbReference>
<keyword evidence="1" id="KW-0472">Membrane</keyword>
<evidence type="ECO:0000259" key="3">
    <source>
        <dbReference type="Pfam" id="PF12248"/>
    </source>
</evidence>
<name>A0A336N3Q6_CULSO</name>
<dbReference type="SUPFAM" id="SSF63712">
    <property type="entry name" value="Nicotinic receptor ligand binding domain-like"/>
    <property type="match status" value="1"/>
</dbReference>
<evidence type="ECO:0000313" key="5">
    <source>
        <dbReference type="EMBL" id="SSX33088.1"/>
    </source>
</evidence>
<reference evidence="4" key="1">
    <citation type="submission" date="2018-04" db="EMBL/GenBank/DDBJ databases">
        <authorList>
            <person name="Go L.Y."/>
            <person name="Mitchell J.A."/>
        </authorList>
    </citation>
    <scope>NUCLEOTIDE SEQUENCE</scope>
    <source>
        <tissue evidence="4">Whole organism</tissue>
    </source>
</reference>
<evidence type="ECO:0000313" key="4">
    <source>
        <dbReference type="EMBL" id="SSX13662.1"/>
    </source>
</evidence>
<keyword evidence="1" id="KW-0812">Transmembrane</keyword>
<feature type="transmembrane region" description="Helical" evidence="1">
    <location>
        <begin position="504"/>
        <end position="525"/>
    </location>
</feature>
<dbReference type="Pfam" id="PF12248">
    <property type="entry name" value="Methyltransf_FA"/>
    <property type="match status" value="2"/>
</dbReference>
<protein>
    <submittedName>
        <fullName evidence="5">CSON005924 protein</fullName>
    </submittedName>
</protein>
<dbReference type="AlphaFoldDB" id="A0A336N3Q6"/>
<proteinExistence type="predicted"/>
<dbReference type="InterPro" id="IPR006202">
    <property type="entry name" value="Neur_chan_lig-bd"/>
</dbReference>